<evidence type="ECO:0000256" key="2">
    <source>
        <dbReference type="ARBA" id="ARBA00023125"/>
    </source>
</evidence>
<proteinExistence type="predicted"/>
<dbReference type="eggNOG" id="COG1733">
    <property type="taxonomic scope" value="Bacteria"/>
</dbReference>
<keyword evidence="1" id="KW-0805">Transcription regulation</keyword>
<dbReference type="HOGENOM" id="CLU_111585_2_3_11"/>
<name>Q0RF05_FRAAA</name>
<dbReference type="GO" id="GO:0003677">
    <property type="term" value="F:DNA binding"/>
    <property type="evidence" value="ECO:0007669"/>
    <property type="project" value="UniProtKB-KW"/>
</dbReference>
<gene>
    <name evidence="5" type="ordered locus">FRAAL5313</name>
</gene>
<dbReference type="Proteomes" id="UP000000657">
    <property type="component" value="Chromosome"/>
</dbReference>
<dbReference type="STRING" id="326424.FRAAL5313"/>
<dbReference type="InterPro" id="IPR036390">
    <property type="entry name" value="WH_DNA-bd_sf"/>
</dbReference>
<keyword evidence="2 5" id="KW-0238">DNA-binding</keyword>
<dbReference type="Gene3D" id="1.10.10.10">
    <property type="entry name" value="Winged helix-like DNA-binding domain superfamily/Winged helix DNA-binding domain"/>
    <property type="match status" value="1"/>
</dbReference>
<protein>
    <submittedName>
        <fullName evidence="5">Transcriptional regulator with DNA-binding Winged helix domain</fullName>
    </submittedName>
</protein>
<organism evidence="5 6">
    <name type="scientific">Frankia alni (strain DSM 45986 / CECT 9034 / ACN14a)</name>
    <dbReference type="NCBI Taxonomy" id="326424"/>
    <lineage>
        <taxon>Bacteria</taxon>
        <taxon>Bacillati</taxon>
        <taxon>Actinomycetota</taxon>
        <taxon>Actinomycetes</taxon>
        <taxon>Frankiales</taxon>
        <taxon>Frankiaceae</taxon>
        <taxon>Frankia</taxon>
    </lineage>
</organism>
<evidence type="ECO:0000256" key="3">
    <source>
        <dbReference type="ARBA" id="ARBA00023163"/>
    </source>
</evidence>
<dbReference type="PANTHER" id="PTHR33204:SF37">
    <property type="entry name" value="HTH-TYPE TRANSCRIPTIONAL REGULATOR YODB"/>
    <property type="match status" value="1"/>
</dbReference>
<reference evidence="5 6" key="1">
    <citation type="journal article" date="2007" name="Genome Res.">
        <title>Genome characteristics of facultatively symbiotic Frankia sp. strains reflect host range and host plant biogeography.</title>
        <authorList>
            <person name="Normand P."/>
            <person name="Lapierre P."/>
            <person name="Tisa L.S."/>
            <person name="Gogarten J.P."/>
            <person name="Alloisio N."/>
            <person name="Bagnarol E."/>
            <person name="Bassi C.A."/>
            <person name="Berry A.M."/>
            <person name="Bickhart D.M."/>
            <person name="Choisne N."/>
            <person name="Couloux A."/>
            <person name="Cournoyer B."/>
            <person name="Cruveiller S."/>
            <person name="Daubin V."/>
            <person name="Demange N."/>
            <person name="Francino M.P."/>
            <person name="Goltsman E."/>
            <person name="Huang Y."/>
            <person name="Kopp O.R."/>
            <person name="Labarre L."/>
            <person name="Lapidus A."/>
            <person name="Lavire C."/>
            <person name="Marechal J."/>
            <person name="Martinez M."/>
            <person name="Mastronunzio J.E."/>
            <person name="Mullin B.C."/>
            <person name="Niemann J."/>
            <person name="Pujic P."/>
            <person name="Rawnsley T."/>
            <person name="Rouy Z."/>
            <person name="Schenowitz C."/>
            <person name="Sellstedt A."/>
            <person name="Tavares F."/>
            <person name="Tomkins J.P."/>
            <person name="Vallenet D."/>
            <person name="Valverde C."/>
            <person name="Wall L.G."/>
            <person name="Wang Y."/>
            <person name="Medigue C."/>
            <person name="Benson D.R."/>
        </authorList>
    </citation>
    <scope>NUCLEOTIDE SEQUENCE [LARGE SCALE GENOMIC DNA]</scope>
    <source>
        <strain evidence="6">DSM 45986 / CECT 9034 / ACN14a</strain>
    </source>
</reference>
<dbReference type="PROSITE" id="PS51118">
    <property type="entry name" value="HTH_HXLR"/>
    <property type="match status" value="1"/>
</dbReference>
<dbReference type="SUPFAM" id="SSF46785">
    <property type="entry name" value="Winged helix' DNA-binding domain"/>
    <property type="match status" value="1"/>
</dbReference>
<keyword evidence="3" id="KW-0804">Transcription</keyword>
<feature type="domain" description="HTH hxlR-type" evidence="4">
    <location>
        <begin position="16"/>
        <end position="115"/>
    </location>
</feature>
<evidence type="ECO:0000313" key="6">
    <source>
        <dbReference type="Proteomes" id="UP000000657"/>
    </source>
</evidence>
<dbReference type="InterPro" id="IPR002577">
    <property type="entry name" value="HTH_HxlR"/>
</dbReference>
<accession>Q0RF05</accession>
<dbReference type="EMBL" id="CT573213">
    <property type="protein sequence ID" value="CAJ63946.1"/>
    <property type="molecule type" value="Genomic_DNA"/>
</dbReference>
<dbReference type="KEGG" id="fal:FRAAL5313"/>
<dbReference type="AlphaFoldDB" id="Q0RF05"/>
<dbReference type="InterPro" id="IPR036388">
    <property type="entry name" value="WH-like_DNA-bd_sf"/>
</dbReference>
<sequence>MVESSGLPADAFCAKCPTRQVLDHIAGKWTVLIVDALLSDGTMRYTELARRIEGVSQKMLTQTLRALETDGFVTRTVHPTSPPHVDYTLTPLGHSLAEPITALRRWTETHINDIERARAAARPLPPTGAGLR</sequence>
<evidence type="ECO:0000256" key="1">
    <source>
        <dbReference type="ARBA" id="ARBA00023015"/>
    </source>
</evidence>
<evidence type="ECO:0000313" key="5">
    <source>
        <dbReference type="EMBL" id="CAJ63946.1"/>
    </source>
</evidence>
<dbReference type="PANTHER" id="PTHR33204">
    <property type="entry name" value="TRANSCRIPTIONAL REGULATOR, MARR FAMILY"/>
    <property type="match status" value="1"/>
</dbReference>
<keyword evidence="6" id="KW-1185">Reference proteome</keyword>
<evidence type="ECO:0000259" key="4">
    <source>
        <dbReference type="PROSITE" id="PS51118"/>
    </source>
</evidence>
<dbReference type="Pfam" id="PF01638">
    <property type="entry name" value="HxlR"/>
    <property type="match status" value="1"/>
</dbReference>